<dbReference type="EMBL" id="CAUYUJ010014164">
    <property type="protein sequence ID" value="CAK0837594.1"/>
    <property type="molecule type" value="Genomic_DNA"/>
</dbReference>
<accession>A0ABN9SYA9</accession>
<protein>
    <recommendedName>
        <fullName evidence="4">Transmembrane protein</fullName>
    </recommendedName>
</protein>
<keyword evidence="1" id="KW-1133">Transmembrane helix</keyword>
<organism evidence="2 3">
    <name type="scientific">Prorocentrum cordatum</name>
    <dbReference type="NCBI Taxonomy" id="2364126"/>
    <lineage>
        <taxon>Eukaryota</taxon>
        <taxon>Sar</taxon>
        <taxon>Alveolata</taxon>
        <taxon>Dinophyceae</taxon>
        <taxon>Prorocentrales</taxon>
        <taxon>Prorocentraceae</taxon>
        <taxon>Prorocentrum</taxon>
    </lineage>
</organism>
<reference evidence="2" key="1">
    <citation type="submission" date="2023-10" db="EMBL/GenBank/DDBJ databases">
        <authorList>
            <person name="Chen Y."/>
            <person name="Shah S."/>
            <person name="Dougan E. K."/>
            <person name="Thang M."/>
            <person name="Chan C."/>
        </authorList>
    </citation>
    <scope>NUCLEOTIDE SEQUENCE [LARGE SCALE GENOMIC DNA]</scope>
</reference>
<evidence type="ECO:0008006" key="4">
    <source>
        <dbReference type="Google" id="ProtNLM"/>
    </source>
</evidence>
<evidence type="ECO:0000313" key="3">
    <source>
        <dbReference type="Proteomes" id="UP001189429"/>
    </source>
</evidence>
<dbReference type="Proteomes" id="UP001189429">
    <property type="component" value="Unassembled WGS sequence"/>
</dbReference>
<keyword evidence="1" id="KW-0812">Transmembrane</keyword>
<keyword evidence="3" id="KW-1185">Reference proteome</keyword>
<comment type="caution">
    <text evidence="2">The sequence shown here is derived from an EMBL/GenBank/DDBJ whole genome shotgun (WGS) entry which is preliminary data.</text>
</comment>
<name>A0ABN9SYA9_9DINO</name>
<feature type="transmembrane region" description="Helical" evidence="1">
    <location>
        <begin position="7"/>
        <end position="35"/>
    </location>
</feature>
<evidence type="ECO:0000313" key="2">
    <source>
        <dbReference type="EMBL" id="CAK0837594.1"/>
    </source>
</evidence>
<evidence type="ECO:0000256" key="1">
    <source>
        <dbReference type="SAM" id="Phobius"/>
    </source>
</evidence>
<gene>
    <name evidence="2" type="ORF">PCOR1329_LOCUS33739</name>
</gene>
<sequence>MSASSGLLIVFFLLVLFVFHLPFLLLLLLLLFLLFSFSLLLLVLPRHQGGAASQVLRAVRARLLPPASLLSSLLPLTSSSLVQPFGLPLLSCLPACLLARRPT</sequence>
<proteinExistence type="predicted"/>
<keyword evidence="1" id="KW-0472">Membrane</keyword>